<gene>
    <name evidence="3" type="ORF">SCLAV_3845</name>
</gene>
<proteinExistence type="predicted"/>
<dbReference type="Gene3D" id="3.10.580.10">
    <property type="entry name" value="CBS-domain"/>
    <property type="match status" value="1"/>
</dbReference>
<accession>E2Q3X9</accession>
<organism evidence="3 4">
    <name type="scientific">Streptomyces clavuligerus</name>
    <dbReference type="NCBI Taxonomy" id="1901"/>
    <lineage>
        <taxon>Bacteria</taxon>
        <taxon>Bacillati</taxon>
        <taxon>Actinomycetota</taxon>
        <taxon>Actinomycetes</taxon>
        <taxon>Kitasatosporales</taxon>
        <taxon>Streptomycetaceae</taxon>
        <taxon>Streptomyces</taxon>
    </lineage>
</organism>
<dbReference type="AlphaFoldDB" id="E2Q3X9"/>
<dbReference type="GO" id="GO:0015095">
    <property type="term" value="F:magnesium ion transmembrane transporter activity"/>
    <property type="evidence" value="ECO:0007669"/>
    <property type="project" value="InterPro"/>
</dbReference>
<dbReference type="eggNOG" id="COG2239">
    <property type="taxonomic scope" value="Bacteria"/>
</dbReference>
<dbReference type="Proteomes" id="UP000002357">
    <property type="component" value="Chromosome"/>
</dbReference>
<dbReference type="SUPFAM" id="SSF54631">
    <property type="entry name" value="CBS-domain pair"/>
    <property type="match status" value="1"/>
</dbReference>
<dbReference type="PANTHER" id="PTHR43773:SF1">
    <property type="entry name" value="MAGNESIUM TRANSPORTER MGTE"/>
    <property type="match status" value="1"/>
</dbReference>
<protein>
    <submittedName>
        <fullName evidence="3">MgtE intracellular domain family protein</fullName>
    </submittedName>
</protein>
<dbReference type="Pfam" id="PF00571">
    <property type="entry name" value="CBS"/>
    <property type="match status" value="1"/>
</dbReference>
<dbReference type="EMBL" id="CM000913">
    <property type="protein sequence ID" value="EFG08917.1"/>
    <property type="molecule type" value="Genomic_DNA"/>
</dbReference>
<dbReference type="InterPro" id="IPR046342">
    <property type="entry name" value="CBS_dom_sf"/>
</dbReference>
<reference evidence="3 4" key="1">
    <citation type="journal article" date="2010" name="Genome Biol. Evol.">
        <title>The sequence of a 1.8-mb bacterial linear plasmid reveals a rich evolutionary reservoir of secondary metabolic pathways.</title>
        <authorList>
            <person name="Medema M.H."/>
            <person name="Trefzer A."/>
            <person name="Kovalchuk A."/>
            <person name="van den Berg M."/>
            <person name="Mueller U."/>
            <person name="Heijne W."/>
            <person name="Wu L."/>
            <person name="Alam M.T."/>
            <person name="Ronning C.M."/>
            <person name="Nierman W.C."/>
            <person name="Bovenberg R.A.L."/>
            <person name="Breitling R."/>
            <person name="Takano E."/>
        </authorList>
    </citation>
    <scope>NUCLEOTIDE SEQUENCE [LARGE SCALE GENOMIC DNA]</scope>
    <source>
        <strain evidence="4">ATCC 27064 / DSM 738 / JCM 4710 / NBRC 13307 / NCIMB 12785 / NRRL 3585 / VKM Ac-602</strain>
    </source>
</reference>
<feature type="region of interest" description="Disordered" evidence="1">
    <location>
        <begin position="1"/>
        <end position="33"/>
    </location>
</feature>
<evidence type="ECO:0000313" key="4">
    <source>
        <dbReference type="Proteomes" id="UP000002357"/>
    </source>
</evidence>
<name>E2Q3X9_STRCL</name>
<dbReference type="PANTHER" id="PTHR43773">
    <property type="entry name" value="MAGNESIUM TRANSPORTER MGTE"/>
    <property type="match status" value="1"/>
</dbReference>
<evidence type="ECO:0000313" key="3">
    <source>
        <dbReference type="EMBL" id="EFG08917.1"/>
    </source>
</evidence>
<dbReference type="GO" id="GO:0016020">
    <property type="term" value="C:membrane"/>
    <property type="evidence" value="ECO:0007669"/>
    <property type="project" value="InterPro"/>
</dbReference>
<feature type="domain" description="CBS" evidence="2">
    <location>
        <begin position="82"/>
        <end position="116"/>
    </location>
</feature>
<evidence type="ECO:0000259" key="2">
    <source>
        <dbReference type="Pfam" id="PF00571"/>
    </source>
</evidence>
<evidence type="ECO:0000256" key="1">
    <source>
        <dbReference type="SAM" id="MobiDB-lite"/>
    </source>
</evidence>
<sequence>MSGPLCLSLAAPHGDNPTGGVGPGRTAPADRTAEQALRSVRDAHSLQPEALSSLFVTAEGNRLTGVVPLVALVQAAPSHPLGDLADTDPVRVGPDTDVEDVALLMTDHNLLVVPVVG</sequence>
<dbReference type="InterPro" id="IPR000644">
    <property type="entry name" value="CBS_dom"/>
</dbReference>
<feature type="non-terminal residue" evidence="3">
    <location>
        <position position="117"/>
    </location>
</feature>
<dbReference type="InterPro" id="IPR006669">
    <property type="entry name" value="MgtE_transporter"/>
</dbReference>
<keyword evidence="4" id="KW-1185">Reference proteome</keyword>